<gene>
    <name evidence="1" type="ORF">KC01_LOCUS21195</name>
</gene>
<evidence type="ECO:0000313" key="2">
    <source>
        <dbReference type="Proteomes" id="UP001497482"/>
    </source>
</evidence>
<reference evidence="1 2" key="1">
    <citation type="submission" date="2024-04" db="EMBL/GenBank/DDBJ databases">
        <authorList>
            <person name="Waldvogel A.-M."/>
            <person name="Schoenle A."/>
        </authorList>
    </citation>
    <scope>NUCLEOTIDE SEQUENCE [LARGE SCALE GENOMIC DNA]</scope>
</reference>
<proteinExistence type="predicted"/>
<evidence type="ECO:0008006" key="3">
    <source>
        <dbReference type="Google" id="ProtNLM"/>
    </source>
</evidence>
<protein>
    <recommendedName>
        <fullName evidence="3">Secreted protein</fullName>
    </recommendedName>
</protein>
<dbReference type="AlphaFoldDB" id="A0AAV2KP73"/>
<dbReference type="Proteomes" id="UP001497482">
    <property type="component" value="Chromosome 2"/>
</dbReference>
<name>A0AAV2KP73_KNICA</name>
<keyword evidence="2" id="KW-1185">Reference proteome</keyword>
<dbReference type="EMBL" id="OZ035824">
    <property type="protein sequence ID" value="CAL1591860.1"/>
    <property type="molecule type" value="Genomic_DNA"/>
</dbReference>
<organism evidence="1 2">
    <name type="scientific">Knipowitschia caucasica</name>
    <name type="common">Caucasian dwarf goby</name>
    <name type="synonym">Pomatoschistus caucasicus</name>
    <dbReference type="NCBI Taxonomy" id="637954"/>
    <lineage>
        <taxon>Eukaryota</taxon>
        <taxon>Metazoa</taxon>
        <taxon>Chordata</taxon>
        <taxon>Craniata</taxon>
        <taxon>Vertebrata</taxon>
        <taxon>Euteleostomi</taxon>
        <taxon>Actinopterygii</taxon>
        <taxon>Neopterygii</taxon>
        <taxon>Teleostei</taxon>
        <taxon>Neoteleostei</taxon>
        <taxon>Acanthomorphata</taxon>
        <taxon>Gobiaria</taxon>
        <taxon>Gobiiformes</taxon>
        <taxon>Gobioidei</taxon>
        <taxon>Gobiidae</taxon>
        <taxon>Gobiinae</taxon>
        <taxon>Knipowitschia</taxon>
    </lineage>
</organism>
<accession>A0AAV2KP73</accession>
<evidence type="ECO:0000313" key="1">
    <source>
        <dbReference type="EMBL" id="CAL1591860.1"/>
    </source>
</evidence>
<sequence length="89" mass="9916">MRMMLPGLVRSAQVPRAALGRDAAIGQRRNYPPTGPQRYKRVTLIHEPQCTPPRALCTTPRALCTPPRNLCSSRPLPTFVRKTIPTTPL</sequence>